<reference evidence="1 2" key="1">
    <citation type="submission" date="2014-09" db="EMBL/GenBank/DDBJ databases">
        <title>Vibrio maritimus JCM 19235. (C45) whole genome shotgun sequence.</title>
        <authorList>
            <person name="Sawabe T."/>
            <person name="Meirelles P."/>
            <person name="Nakanishi M."/>
            <person name="Sayaka M."/>
            <person name="Hattori M."/>
            <person name="Ohkuma M."/>
        </authorList>
    </citation>
    <scope>NUCLEOTIDE SEQUENCE [LARGE SCALE GENOMIC DNA]</scope>
    <source>
        <strain evidence="2">JCM19235</strain>
    </source>
</reference>
<dbReference type="Proteomes" id="UP000029228">
    <property type="component" value="Unassembled WGS sequence"/>
</dbReference>
<evidence type="ECO:0008006" key="3">
    <source>
        <dbReference type="Google" id="ProtNLM"/>
    </source>
</evidence>
<organism evidence="1 2">
    <name type="scientific">Vibrio maritimus</name>
    <dbReference type="NCBI Taxonomy" id="990268"/>
    <lineage>
        <taxon>Bacteria</taxon>
        <taxon>Pseudomonadati</taxon>
        <taxon>Pseudomonadota</taxon>
        <taxon>Gammaproteobacteria</taxon>
        <taxon>Vibrionales</taxon>
        <taxon>Vibrionaceae</taxon>
        <taxon>Vibrio</taxon>
    </lineage>
</organism>
<dbReference type="STRING" id="990268.JCM19235_410"/>
<evidence type="ECO:0000313" key="2">
    <source>
        <dbReference type="Proteomes" id="UP000029228"/>
    </source>
</evidence>
<proteinExistence type="predicted"/>
<evidence type="ECO:0000313" key="1">
    <source>
        <dbReference type="EMBL" id="GAL21135.1"/>
    </source>
</evidence>
<accession>A0A090S086</accession>
<keyword evidence="2" id="KW-1185">Reference proteome</keyword>
<name>A0A090S086_9VIBR</name>
<comment type="caution">
    <text evidence="1">The sequence shown here is derived from an EMBL/GenBank/DDBJ whole genome shotgun (WGS) entry which is preliminary data.</text>
</comment>
<gene>
    <name evidence="1" type="ORF">JCM19235_410</name>
</gene>
<dbReference type="EMBL" id="BBMR01000007">
    <property type="protein sequence ID" value="GAL21135.1"/>
    <property type="molecule type" value="Genomic_DNA"/>
</dbReference>
<protein>
    <recommendedName>
        <fullName evidence="3">3-oxoacyl-ACP synthase</fullName>
    </recommendedName>
</protein>
<dbReference type="AlphaFoldDB" id="A0A090S086"/>
<sequence length="228" mass="26491">MPMKPCFPSVPFEGVSESPVKYWLHEYRDTRLDFTDSQKAALSRLLPLLVCGEQSSQWVFYNESQRELPESLVSARDDFERIVADEQYHEDALELVQSQLELPEDVVAIKRRSQRFFASLGSRKTFEEHFAQIACLDALVCKIMLYLEKGRLDPHHPFVLLCRSIKQDEARHVTAARQHALALGYDRSEWKALNTLISEKLYKLLNSEREAFEELGITIEHIFDSRES</sequence>